<feature type="compositionally biased region" description="Polar residues" evidence="1">
    <location>
        <begin position="16"/>
        <end position="30"/>
    </location>
</feature>
<evidence type="ECO:0000313" key="4">
    <source>
        <dbReference type="Proteomes" id="UP000603227"/>
    </source>
</evidence>
<keyword evidence="4" id="KW-1185">Reference proteome</keyword>
<proteinExistence type="predicted"/>
<feature type="compositionally biased region" description="Polar residues" evidence="1">
    <location>
        <begin position="157"/>
        <end position="168"/>
    </location>
</feature>
<evidence type="ECO:0000259" key="2">
    <source>
        <dbReference type="Pfam" id="PF13699"/>
    </source>
</evidence>
<feature type="region of interest" description="Disordered" evidence="1">
    <location>
        <begin position="157"/>
        <end position="243"/>
    </location>
</feature>
<protein>
    <recommendedName>
        <fullName evidence="2">eCIS core domain-containing protein</fullName>
    </recommendedName>
</protein>
<evidence type="ECO:0000313" key="3">
    <source>
        <dbReference type="EMBL" id="GHE42463.1"/>
    </source>
</evidence>
<feature type="region of interest" description="Disordered" evidence="1">
    <location>
        <begin position="52"/>
        <end position="90"/>
    </location>
</feature>
<dbReference type="InterPro" id="IPR025295">
    <property type="entry name" value="eCIS_core_dom"/>
</dbReference>
<reference evidence="3" key="1">
    <citation type="journal article" date="2014" name="Int. J. Syst. Evol. Microbiol.">
        <title>Complete genome sequence of Corynebacterium casei LMG S-19264T (=DSM 44701T), isolated from a smear-ripened cheese.</title>
        <authorList>
            <consortium name="US DOE Joint Genome Institute (JGI-PGF)"/>
            <person name="Walter F."/>
            <person name="Albersmeier A."/>
            <person name="Kalinowski J."/>
            <person name="Ruckert C."/>
        </authorList>
    </citation>
    <scope>NUCLEOTIDE SEQUENCE</scope>
    <source>
        <strain evidence="3">CGMCC 4.7403</strain>
    </source>
</reference>
<reference evidence="3" key="2">
    <citation type="submission" date="2020-09" db="EMBL/GenBank/DDBJ databases">
        <authorList>
            <person name="Sun Q."/>
            <person name="Zhou Y."/>
        </authorList>
    </citation>
    <scope>NUCLEOTIDE SEQUENCE</scope>
    <source>
        <strain evidence="3">CGMCC 4.7403</strain>
    </source>
</reference>
<dbReference type="Proteomes" id="UP000603227">
    <property type="component" value="Unassembled WGS sequence"/>
</dbReference>
<gene>
    <name evidence="3" type="ORF">GCM10017771_62040</name>
</gene>
<dbReference type="EMBL" id="BNAT01000026">
    <property type="protein sequence ID" value="GHE42463.1"/>
    <property type="molecule type" value="Genomic_DNA"/>
</dbReference>
<dbReference type="AlphaFoldDB" id="A0A918Z9V3"/>
<feature type="region of interest" description="Disordered" evidence="1">
    <location>
        <begin position="1"/>
        <end position="30"/>
    </location>
</feature>
<evidence type="ECO:0000256" key="1">
    <source>
        <dbReference type="SAM" id="MobiDB-lite"/>
    </source>
</evidence>
<accession>A0A918Z9V3</accession>
<feature type="compositionally biased region" description="Basic and acidic residues" evidence="1">
    <location>
        <begin position="179"/>
        <end position="188"/>
    </location>
</feature>
<sequence length="418" mass="44474">MEGSIMRAQDQRVERNAQQQNTRRATAMSTHTRRMLALQRLAGNAAVARAVEEERHEHGAGCGHGPQAQRSADVQRSAVHEVLRSPGQPLETGLRTEMETRYGGGVDFSGVRVHTDAVAQRSAADIGAKAYTSGAHVVWDGRDKPTLAHELKHVLQQSEGSVPGTDNGSGLKVSDPGDWAEREAEETARQVMSAPVQRAVPETSAAERHGAGAHGSPVGRSADHGGTAVQRVKKKPDWKNGDTKAELKNYKTSNPGVAIVDTLHHIVPKSDLKLLSSLLTPAQQQHVADELRPLAPTASFPVTGVTADSLSKALANVPANYVIGPRPEERTDDPGNSGPDLNYSGGATTPRSAELQKAYDFVNTHRGATPGTIPTAALQTDFIDPLKAACTSHGTAVGLDMTRAGWSQDAALMWSRAK</sequence>
<dbReference type="Pfam" id="PF13699">
    <property type="entry name" value="eCIS_core"/>
    <property type="match status" value="1"/>
</dbReference>
<name>A0A918Z9V3_9ACTN</name>
<organism evidence="3 4">
    <name type="scientific">Streptomyces capitiformicae</name>
    <dbReference type="NCBI Taxonomy" id="2014920"/>
    <lineage>
        <taxon>Bacteria</taxon>
        <taxon>Bacillati</taxon>
        <taxon>Actinomycetota</taxon>
        <taxon>Actinomycetes</taxon>
        <taxon>Kitasatosporales</taxon>
        <taxon>Streptomycetaceae</taxon>
        <taxon>Streptomyces</taxon>
    </lineage>
</organism>
<comment type="caution">
    <text evidence="3">The sequence shown here is derived from an EMBL/GenBank/DDBJ whole genome shotgun (WGS) entry which is preliminary data.</text>
</comment>
<feature type="domain" description="eCIS core" evidence="2">
    <location>
        <begin position="89"/>
        <end position="160"/>
    </location>
</feature>
<feature type="region of interest" description="Disordered" evidence="1">
    <location>
        <begin position="323"/>
        <end position="349"/>
    </location>
</feature>